<evidence type="ECO:0000256" key="4">
    <source>
        <dbReference type="ARBA" id="ARBA00022842"/>
    </source>
</evidence>
<proteinExistence type="inferred from homology"/>
<feature type="binding site" evidence="9">
    <location>
        <position position="403"/>
    </location>
    <ligand>
        <name>4-amino-2-methyl-5-(diphosphooxymethyl)pyrimidine</name>
        <dbReference type="ChEBI" id="CHEBI:57841"/>
    </ligand>
</feature>
<evidence type="ECO:0000256" key="1">
    <source>
        <dbReference type="ARBA" id="ARBA00005165"/>
    </source>
</evidence>
<comment type="cofactor">
    <cofactor evidence="9">
        <name>Mg(2+)</name>
        <dbReference type="ChEBI" id="CHEBI:18420"/>
    </cofactor>
    <text evidence="9">Binds 1 Mg(2+) ion per subunit.</text>
</comment>
<name>A0ABU4IPT5_9VIBR</name>
<feature type="binding site" evidence="9">
    <location>
        <position position="440"/>
    </location>
    <ligand>
        <name>2-[(2R,5Z)-2-carboxy-4-methylthiazol-5(2H)-ylidene]ethyl phosphate</name>
        <dbReference type="ChEBI" id="CHEBI:62899"/>
    </ligand>
</feature>
<sequence>MAEQLTSVKVNLHRVLKLAQAAGLAKPDHHLQFDADPYRHGLCIHLEQGRFRTDRLKGSRFAHGELSNHGVLLMTDEPQQIMISARQQVIQQHDLIQQNYHVRYCEQIQGCELTYDANHLQVQQGEQQTKVKAGMTAHTAHIVVAFSPQSDTPHSELWRVGSNVYSLSSATFSTDLTTSSELVTDVLDLETDRAEDSQQSLMVQHLAWLIGSLIFDFPLADALVIARAAMNVSRETWPQDIHAFPAVSSTDVSMSDLHQSPCNIQSGAIPFKAIHRVDFSLYPVVDDVTWIEQLLRLGVKTVQLRIKDPQQPDLEQQIKQAILLGKRYQAQVFINDYWQLAIKHQAFGVHLGQEDLHTADIQALRHAGIRLGISTHGYWEILKAQQILPSYIALGHIFPTPTKQMPSLPQGLARLRLYQQLIDAIAQTQQREIPTVAIGGIDLDNAASVLAQGVTSVAVVRAVTQATNMASAVDAFQQLFQLRKENFFARKTSFQCGEEDHVITR</sequence>
<evidence type="ECO:0000256" key="10">
    <source>
        <dbReference type="RuleBase" id="RU003826"/>
    </source>
</evidence>
<evidence type="ECO:0000256" key="8">
    <source>
        <dbReference type="ARBA" id="ARBA00047883"/>
    </source>
</evidence>
<keyword evidence="4 9" id="KW-0460">Magnesium</keyword>
<evidence type="ECO:0000313" key="14">
    <source>
        <dbReference type="Proteomes" id="UP001279860"/>
    </source>
</evidence>
<feature type="binding site" evidence="9">
    <location>
        <position position="335"/>
    </location>
    <ligand>
        <name>4-amino-2-methyl-5-(diphosphooxymethyl)pyrimidine</name>
        <dbReference type="ChEBI" id="CHEBI:57841"/>
    </ligand>
</feature>
<comment type="catalytic activity">
    <reaction evidence="8 9 10">
        <text>2-[(2R,5Z)-2-carboxy-4-methylthiazol-5(2H)-ylidene]ethyl phosphate + 4-amino-2-methyl-5-(diphosphooxymethyl)pyrimidine + 2 H(+) = thiamine phosphate + CO2 + diphosphate</text>
        <dbReference type="Rhea" id="RHEA:47844"/>
        <dbReference type="ChEBI" id="CHEBI:15378"/>
        <dbReference type="ChEBI" id="CHEBI:16526"/>
        <dbReference type="ChEBI" id="CHEBI:33019"/>
        <dbReference type="ChEBI" id="CHEBI:37575"/>
        <dbReference type="ChEBI" id="CHEBI:57841"/>
        <dbReference type="ChEBI" id="CHEBI:62899"/>
        <dbReference type="EC" id="2.5.1.3"/>
    </reaction>
</comment>
<keyword evidence="3 9" id="KW-0479">Metal-binding</keyword>
<dbReference type="InterPro" id="IPR034291">
    <property type="entry name" value="TMP_synthase"/>
</dbReference>
<dbReference type="NCBIfam" id="NF002904">
    <property type="entry name" value="PRK03512.1"/>
    <property type="match status" value="1"/>
</dbReference>
<feature type="domain" description="Thiamine phosphate synthase/TenI" evidence="12">
    <location>
        <begin position="287"/>
        <end position="463"/>
    </location>
</feature>
<feature type="binding site" evidence="9">
    <location>
        <begin position="303"/>
        <end position="307"/>
    </location>
    <ligand>
        <name>4-amino-2-methyl-5-(diphosphooxymethyl)pyrimidine</name>
        <dbReference type="ChEBI" id="CHEBI:57841"/>
    </ligand>
</feature>
<dbReference type="NCBIfam" id="TIGR00693">
    <property type="entry name" value="thiE"/>
    <property type="match status" value="1"/>
</dbReference>
<evidence type="ECO:0000256" key="7">
    <source>
        <dbReference type="ARBA" id="ARBA00047851"/>
    </source>
</evidence>
<dbReference type="PANTHER" id="PTHR20857">
    <property type="entry name" value="THIAMINE-PHOSPHATE PYROPHOSPHORYLASE"/>
    <property type="match status" value="1"/>
</dbReference>
<keyword evidence="14" id="KW-1185">Reference proteome</keyword>
<evidence type="ECO:0000256" key="11">
    <source>
        <dbReference type="RuleBase" id="RU004253"/>
    </source>
</evidence>
<evidence type="ECO:0000256" key="3">
    <source>
        <dbReference type="ARBA" id="ARBA00022723"/>
    </source>
</evidence>
<keyword evidence="2 9" id="KW-0808">Transferase</keyword>
<comment type="pathway">
    <text evidence="1 9 11">Cofactor biosynthesis; thiamine diphosphate biosynthesis; thiamine phosphate from 4-amino-2-methyl-5-diphosphomethylpyrimidine and 4-methyl-5-(2-phosphoethyl)-thiazole: step 1/1.</text>
</comment>
<accession>A0ABU4IPT5</accession>
<evidence type="ECO:0000259" key="12">
    <source>
        <dbReference type="Pfam" id="PF02581"/>
    </source>
</evidence>
<comment type="similarity">
    <text evidence="9 10">Belongs to the thiamine-phosphate synthase family.</text>
</comment>
<dbReference type="PANTHER" id="PTHR20857:SF15">
    <property type="entry name" value="THIAMINE-PHOSPHATE SYNTHASE"/>
    <property type="match status" value="1"/>
</dbReference>
<feature type="binding site" evidence="9">
    <location>
        <position position="336"/>
    </location>
    <ligand>
        <name>Mg(2+)</name>
        <dbReference type="ChEBI" id="CHEBI:18420"/>
    </ligand>
</feature>
<dbReference type="InterPro" id="IPR022998">
    <property type="entry name" value="ThiamineP_synth_TenI"/>
</dbReference>
<dbReference type="CDD" id="cd00564">
    <property type="entry name" value="TMP_TenI"/>
    <property type="match status" value="1"/>
</dbReference>
<reference evidence="13 14" key="1">
    <citation type="submission" date="2023-11" db="EMBL/GenBank/DDBJ databases">
        <title>Plant-associative lifestyle of Vibrio porteresiae and its evolutionary dynamics.</title>
        <authorList>
            <person name="Rameshkumar N."/>
            <person name="Kirti K."/>
        </authorList>
    </citation>
    <scope>NUCLEOTIDE SEQUENCE [LARGE SCALE GENOMIC DNA]</scope>
    <source>
        <strain evidence="13 14">MSSRF7</strain>
    </source>
</reference>
<gene>
    <name evidence="9 13" type="primary">thiE</name>
    <name evidence="13" type="ORF">SBX64_02170</name>
</gene>
<dbReference type="GO" id="GO:0004789">
    <property type="term" value="F:thiamine-phosphate diphosphorylase activity"/>
    <property type="evidence" value="ECO:0007669"/>
    <property type="project" value="UniProtKB-EC"/>
</dbReference>
<comment type="caution">
    <text evidence="13">The sequence shown here is derived from an EMBL/GenBank/DDBJ whole genome shotgun (WGS) entry which is preliminary data.</text>
</comment>
<dbReference type="Proteomes" id="UP001279860">
    <property type="component" value="Unassembled WGS sequence"/>
</dbReference>
<evidence type="ECO:0000256" key="6">
    <source>
        <dbReference type="ARBA" id="ARBA00047334"/>
    </source>
</evidence>
<feature type="binding site" evidence="9">
    <location>
        <position position="355"/>
    </location>
    <ligand>
        <name>Mg(2+)</name>
        <dbReference type="ChEBI" id="CHEBI:18420"/>
    </ligand>
</feature>
<comment type="caution">
    <text evidence="9">Lacks conserved residue(s) required for the propagation of feature annotation.</text>
</comment>
<dbReference type="EC" id="2.5.1.3" evidence="9"/>
<comment type="function">
    <text evidence="9">Condenses 4-methyl-5-(beta-hydroxyethyl)thiazole monophosphate (THZ-P) and 2-methyl-4-amino-5-hydroxymethyl pyrimidine pyrophosphate (HMP-PP) to form thiamine monophosphate (TMP).</text>
</comment>
<dbReference type="EMBL" id="JAWRCP010000001">
    <property type="protein sequence ID" value="MDW6091375.1"/>
    <property type="molecule type" value="Genomic_DNA"/>
</dbReference>
<dbReference type="Gene3D" id="3.20.20.70">
    <property type="entry name" value="Aldolase class I"/>
    <property type="match status" value="1"/>
</dbReference>
<evidence type="ECO:0000256" key="5">
    <source>
        <dbReference type="ARBA" id="ARBA00022977"/>
    </source>
</evidence>
<dbReference type="HAMAP" id="MF_00097">
    <property type="entry name" value="TMP_synthase"/>
    <property type="match status" value="1"/>
</dbReference>
<dbReference type="InterPro" id="IPR013785">
    <property type="entry name" value="Aldolase_TIM"/>
</dbReference>
<dbReference type="InterPro" id="IPR036206">
    <property type="entry name" value="ThiamineP_synth_sf"/>
</dbReference>
<dbReference type="Pfam" id="PF02581">
    <property type="entry name" value="TMP-TENI"/>
    <property type="match status" value="1"/>
</dbReference>
<evidence type="ECO:0000256" key="9">
    <source>
        <dbReference type="HAMAP-Rule" id="MF_00097"/>
    </source>
</evidence>
<protein>
    <recommendedName>
        <fullName evidence="9">Thiamine-phosphate synthase</fullName>
        <shortName evidence="9">TP synthase</shortName>
        <shortName evidence="9">TPS</shortName>
        <ecNumber evidence="9">2.5.1.3</ecNumber>
    </recommendedName>
    <alternativeName>
        <fullName evidence="9">Thiamine-phosphate pyrophosphorylase</fullName>
        <shortName evidence="9">TMP pyrophosphorylase</shortName>
        <shortName evidence="9">TMP-PPase</shortName>
    </alternativeName>
</protein>
<organism evidence="13 14">
    <name type="scientific">Vibrio rhizosphaerae</name>
    <dbReference type="NCBI Taxonomy" id="398736"/>
    <lineage>
        <taxon>Bacteria</taxon>
        <taxon>Pseudomonadati</taxon>
        <taxon>Pseudomonadota</taxon>
        <taxon>Gammaproteobacteria</taxon>
        <taxon>Vibrionales</taxon>
        <taxon>Vibrionaceae</taxon>
        <taxon>Vibrio</taxon>
    </lineage>
</organism>
<feature type="binding site" evidence="9">
    <location>
        <begin position="400"/>
        <end position="402"/>
    </location>
    <ligand>
        <name>2-[(2R,5Z)-2-carboxy-4-methylthiazol-5(2H)-ylidene]ethyl phosphate</name>
        <dbReference type="ChEBI" id="CHEBI:62899"/>
    </ligand>
</feature>
<comment type="catalytic activity">
    <reaction evidence="6 9 10">
        <text>4-methyl-5-(2-phosphooxyethyl)-thiazole + 4-amino-2-methyl-5-(diphosphooxymethyl)pyrimidine + H(+) = thiamine phosphate + diphosphate</text>
        <dbReference type="Rhea" id="RHEA:22328"/>
        <dbReference type="ChEBI" id="CHEBI:15378"/>
        <dbReference type="ChEBI" id="CHEBI:33019"/>
        <dbReference type="ChEBI" id="CHEBI:37575"/>
        <dbReference type="ChEBI" id="CHEBI:57841"/>
        <dbReference type="ChEBI" id="CHEBI:58296"/>
        <dbReference type="EC" id="2.5.1.3"/>
    </reaction>
</comment>
<comment type="catalytic activity">
    <reaction evidence="7 9 10">
        <text>2-(2-carboxy-4-methylthiazol-5-yl)ethyl phosphate + 4-amino-2-methyl-5-(diphosphooxymethyl)pyrimidine + 2 H(+) = thiamine phosphate + CO2 + diphosphate</text>
        <dbReference type="Rhea" id="RHEA:47848"/>
        <dbReference type="ChEBI" id="CHEBI:15378"/>
        <dbReference type="ChEBI" id="CHEBI:16526"/>
        <dbReference type="ChEBI" id="CHEBI:33019"/>
        <dbReference type="ChEBI" id="CHEBI:37575"/>
        <dbReference type="ChEBI" id="CHEBI:57841"/>
        <dbReference type="ChEBI" id="CHEBI:62890"/>
        <dbReference type="EC" id="2.5.1.3"/>
    </reaction>
</comment>
<dbReference type="SUPFAM" id="SSF51391">
    <property type="entry name" value="Thiamin phosphate synthase"/>
    <property type="match status" value="1"/>
</dbReference>
<feature type="binding site" evidence="9">
    <location>
        <position position="374"/>
    </location>
    <ligand>
        <name>4-amino-2-methyl-5-(diphosphooxymethyl)pyrimidine</name>
        <dbReference type="ChEBI" id="CHEBI:57841"/>
    </ligand>
</feature>
<keyword evidence="5 9" id="KW-0784">Thiamine biosynthesis</keyword>
<dbReference type="RefSeq" id="WP_318584239.1">
    <property type="nucleotide sequence ID" value="NZ_JAWRCP010000001.1"/>
</dbReference>
<evidence type="ECO:0000256" key="2">
    <source>
        <dbReference type="ARBA" id="ARBA00022679"/>
    </source>
</evidence>
<evidence type="ECO:0000313" key="13">
    <source>
        <dbReference type="EMBL" id="MDW6091375.1"/>
    </source>
</evidence>